<comment type="caution">
    <text evidence="3">The sequence shown here is derived from an EMBL/GenBank/DDBJ whole genome shotgun (WGS) entry which is preliminary data.</text>
</comment>
<feature type="region of interest" description="Disordered" evidence="1">
    <location>
        <begin position="59"/>
        <end position="95"/>
    </location>
</feature>
<feature type="compositionally biased region" description="Basic and acidic residues" evidence="1">
    <location>
        <begin position="70"/>
        <end position="89"/>
    </location>
</feature>
<evidence type="ECO:0000256" key="2">
    <source>
        <dbReference type="SAM" id="SignalP"/>
    </source>
</evidence>
<evidence type="ECO:0000313" key="4">
    <source>
        <dbReference type="Proteomes" id="UP001224392"/>
    </source>
</evidence>
<dbReference type="RefSeq" id="WP_285765147.1">
    <property type="nucleotide sequence ID" value="NZ_BSYJ01000006.1"/>
</dbReference>
<reference evidence="3 4" key="1">
    <citation type="submission" date="2023-04" db="EMBL/GenBank/DDBJ databases">
        <title>Marinobulbifer ophiurae gen. nov., sp. Nov., isolate from tissue of brittle star Ophioplocus japonicus.</title>
        <authorList>
            <person name="Kawano K."/>
            <person name="Sawayama S."/>
            <person name="Nakagawa S."/>
        </authorList>
    </citation>
    <scope>NUCLEOTIDE SEQUENCE [LARGE SCALE GENOMIC DNA]</scope>
    <source>
        <strain evidence="3 4">NKW57</strain>
    </source>
</reference>
<gene>
    <name evidence="3" type="ORF">MNKW57_28620</name>
</gene>
<feature type="signal peptide" evidence="2">
    <location>
        <begin position="1"/>
        <end position="25"/>
    </location>
</feature>
<protein>
    <submittedName>
        <fullName evidence="3">Uncharacterized protein</fullName>
    </submittedName>
</protein>
<keyword evidence="2" id="KW-0732">Signal</keyword>
<proteinExistence type="predicted"/>
<accession>A0ABQ6M2G3</accession>
<name>A0ABQ6M2G3_9GAMM</name>
<organism evidence="3 4">
    <name type="scientific">Biformimicrobium ophioploci</name>
    <dbReference type="NCBI Taxonomy" id="3036711"/>
    <lineage>
        <taxon>Bacteria</taxon>
        <taxon>Pseudomonadati</taxon>
        <taxon>Pseudomonadota</taxon>
        <taxon>Gammaproteobacteria</taxon>
        <taxon>Cellvibrionales</taxon>
        <taxon>Microbulbiferaceae</taxon>
        <taxon>Biformimicrobium</taxon>
    </lineage>
</organism>
<evidence type="ECO:0000313" key="3">
    <source>
        <dbReference type="EMBL" id="GMG88541.1"/>
    </source>
</evidence>
<sequence>MRPRPDGLQHLLLAIALFLVATVSADDQADDQAREQQEALDEAFLIFLGEWADEEGNWLAPSELEGEQPQLERESEKAPENKRAPQKEVEDGEYE</sequence>
<evidence type="ECO:0000256" key="1">
    <source>
        <dbReference type="SAM" id="MobiDB-lite"/>
    </source>
</evidence>
<dbReference type="EMBL" id="BSYJ01000006">
    <property type="protein sequence ID" value="GMG88541.1"/>
    <property type="molecule type" value="Genomic_DNA"/>
</dbReference>
<feature type="chain" id="PRO_5046889814" evidence="2">
    <location>
        <begin position="26"/>
        <end position="95"/>
    </location>
</feature>
<keyword evidence="4" id="KW-1185">Reference proteome</keyword>
<dbReference type="Proteomes" id="UP001224392">
    <property type="component" value="Unassembled WGS sequence"/>
</dbReference>